<dbReference type="Pfam" id="PF22725">
    <property type="entry name" value="GFO_IDH_MocA_C3"/>
    <property type="match status" value="1"/>
</dbReference>
<dbReference type="SUPFAM" id="SSF51735">
    <property type="entry name" value="NAD(P)-binding Rossmann-fold domains"/>
    <property type="match status" value="1"/>
</dbReference>
<organism evidence="5 6">
    <name type="scientific">Roseicitreum antarcticum</name>
    <dbReference type="NCBI Taxonomy" id="564137"/>
    <lineage>
        <taxon>Bacteria</taxon>
        <taxon>Pseudomonadati</taxon>
        <taxon>Pseudomonadota</taxon>
        <taxon>Alphaproteobacteria</taxon>
        <taxon>Rhodobacterales</taxon>
        <taxon>Paracoccaceae</taxon>
        <taxon>Roseicitreum</taxon>
    </lineage>
</organism>
<dbReference type="Gene3D" id="3.30.360.10">
    <property type="entry name" value="Dihydrodipicolinate Reductase, domain 2"/>
    <property type="match status" value="1"/>
</dbReference>
<dbReference type="Pfam" id="PF01408">
    <property type="entry name" value="GFO_IDH_MocA"/>
    <property type="match status" value="1"/>
</dbReference>
<dbReference type="GO" id="GO:0000166">
    <property type="term" value="F:nucleotide binding"/>
    <property type="evidence" value="ECO:0007669"/>
    <property type="project" value="InterPro"/>
</dbReference>
<accession>A0A1H3D0C8</accession>
<dbReference type="InterPro" id="IPR036291">
    <property type="entry name" value="NAD(P)-bd_dom_sf"/>
</dbReference>
<gene>
    <name evidence="5" type="ORF">SAMN04488238_11143</name>
</gene>
<protein>
    <submittedName>
        <fullName evidence="5">Predicted dehydrogenase</fullName>
    </submittedName>
</protein>
<dbReference type="InterPro" id="IPR055170">
    <property type="entry name" value="GFO_IDH_MocA-like_dom"/>
</dbReference>
<sequence length="343" mass="37099">MTALRLIVVGLGARARTWLAVVQANPDVQIVALCDPDAAARARAAEDFPGVPVAAALADVTGVGADAALLCTPPGGRDALIEICCAHGLAILAEKPLADDVGTAARFVAMAERAGVHLIVGLNFRYLGVTRALRAVLDAGTYGTPEFGRFLYERWRDGRQPHLNRYPLTMVHPMLWEQSIHHFDLMRFVYGAEPEHVAAQTFNPSWSMYAGDANVSALFGFHGGLRVTYQGTWAAGIDRLDFDWRTDCSDGIVVQRDMFGDLAAGHRHDSSLTAIQLPPHEPWISDATGLLEMFVATCRGAPPTCTGRDHLQSLYMLEACILASARRAVVTIEEVRIRATAGA</sequence>
<name>A0A1H3D0C8_9RHOB</name>
<keyword evidence="6" id="KW-1185">Reference proteome</keyword>
<dbReference type="EMBL" id="FNOM01000011">
    <property type="protein sequence ID" value="SDX59932.1"/>
    <property type="molecule type" value="Genomic_DNA"/>
</dbReference>
<dbReference type="InterPro" id="IPR051317">
    <property type="entry name" value="Gfo/Idh/MocA_oxidoreduct"/>
</dbReference>
<feature type="domain" description="GFO/IDH/MocA-like oxidoreductase" evidence="4">
    <location>
        <begin position="131"/>
        <end position="245"/>
    </location>
</feature>
<dbReference type="AlphaFoldDB" id="A0A1H3D0C8"/>
<dbReference type="OrthoDB" id="9792935at2"/>
<proteinExistence type="inferred from homology"/>
<dbReference type="STRING" id="564137.SAMN04488238_11143"/>
<keyword evidence="2" id="KW-0560">Oxidoreductase</keyword>
<evidence type="ECO:0000313" key="5">
    <source>
        <dbReference type="EMBL" id="SDX59932.1"/>
    </source>
</evidence>
<reference evidence="5 6" key="1">
    <citation type="submission" date="2016-10" db="EMBL/GenBank/DDBJ databases">
        <authorList>
            <person name="de Groot N.N."/>
        </authorList>
    </citation>
    <scope>NUCLEOTIDE SEQUENCE [LARGE SCALE GENOMIC DNA]</scope>
    <source>
        <strain evidence="5 6">CGMCC 1.8894</strain>
    </source>
</reference>
<evidence type="ECO:0000256" key="2">
    <source>
        <dbReference type="ARBA" id="ARBA00023002"/>
    </source>
</evidence>
<evidence type="ECO:0000256" key="1">
    <source>
        <dbReference type="ARBA" id="ARBA00010928"/>
    </source>
</evidence>
<evidence type="ECO:0000259" key="3">
    <source>
        <dbReference type="Pfam" id="PF01408"/>
    </source>
</evidence>
<dbReference type="Proteomes" id="UP000198539">
    <property type="component" value="Unassembled WGS sequence"/>
</dbReference>
<dbReference type="SUPFAM" id="SSF55347">
    <property type="entry name" value="Glyceraldehyde-3-phosphate dehydrogenase-like, C-terminal domain"/>
    <property type="match status" value="1"/>
</dbReference>
<comment type="similarity">
    <text evidence="1">Belongs to the Gfo/Idh/MocA family.</text>
</comment>
<dbReference type="InterPro" id="IPR000683">
    <property type="entry name" value="Gfo/Idh/MocA-like_OxRdtase_N"/>
</dbReference>
<evidence type="ECO:0000313" key="6">
    <source>
        <dbReference type="Proteomes" id="UP000198539"/>
    </source>
</evidence>
<dbReference type="RefSeq" id="WP_092891612.1">
    <property type="nucleotide sequence ID" value="NZ_CP061498.1"/>
</dbReference>
<dbReference type="Gene3D" id="3.40.50.720">
    <property type="entry name" value="NAD(P)-binding Rossmann-like Domain"/>
    <property type="match status" value="1"/>
</dbReference>
<evidence type="ECO:0000259" key="4">
    <source>
        <dbReference type="Pfam" id="PF22725"/>
    </source>
</evidence>
<feature type="domain" description="Gfo/Idh/MocA-like oxidoreductase N-terminal" evidence="3">
    <location>
        <begin position="5"/>
        <end position="121"/>
    </location>
</feature>
<dbReference type="PANTHER" id="PTHR43708:SF5">
    <property type="entry name" value="CONSERVED EXPRESSED OXIDOREDUCTASE (EUROFUNG)-RELATED"/>
    <property type="match status" value="1"/>
</dbReference>
<dbReference type="GO" id="GO:0016491">
    <property type="term" value="F:oxidoreductase activity"/>
    <property type="evidence" value="ECO:0007669"/>
    <property type="project" value="UniProtKB-KW"/>
</dbReference>
<dbReference type="PANTHER" id="PTHR43708">
    <property type="entry name" value="CONSERVED EXPRESSED OXIDOREDUCTASE (EUROFUNG)"/>
    <property type="match status" value="1"/>
</dbReference>